<dbReference type="RefSeq" id="WP_168988391.1">
    <property type="nucleotide sequence ID" value="NZ_CAWPHM010000295.1"/>
</dbReference>
<proteinExistence type="predicted"/>
<evidence type="ECO:0000313" key="2">
    <source>
        <dbReference type="Proteomes" id="UP000599523"/>
    </source>
</evidence>
<keyword evidence="2" id="KW-1185">Reference proteome</keyword>
<gene>
    <name evidence="1" type="ORF">GPA21_11945</name>
</gene>
<dbReference type="Proteomes" id="UP000599523">
    <property type="component" value="Unassembled WGS sequence"/>
</dbReference>
<accession>A0A972F831</accession>
<organism evidence="1 2">
    <name type="scientific">Azoarcus taiwanensis</name>
    <dbReference type="NCBI Taxonomy" id="666964"/>
    <lineage>
        <taxon>Bacteria</taxon>
        <taxon>Pseudomonadati</taxon>
        <taxon>Pseudomonadota</taxon>
        <taxon>Betaproteobacteria</taxon>
        <taxon>Rhodocyclales</taxon>
        <taxon>Zoogloeaceae</taxon>
        <taxon>Azoarcus</taxon>
    </lineage>
</organism>
<comment type="caution">
    <text evidence="1">The sequence shown here is derived from an EMBL/GenBank/DDBJ whole genome shotgun (WGS) entry which is preliminary data.</text>
</comment>
<protein>
    <submittedName>
        <fullName evidence="1">Uncharacterized protein</fullName>
    </submittedName>
</protein>
<name>A0A972F831_9RHOO</name>
<reference evidence="1" key="1">
    <citation type="submission" date="2019-12" db="EMBL/GenBank/DDBJ databases">
        <title>Comparative genomics gives insights into the taxonomy of the Azoarcus-Aromatoleum group and reveals separate origins of nif in the plant-associated Azoarcus and non-plant-associated Aromatoleum sub-groups.</title>
        <authorList>
            <person name="Lafos M."/>
            <person name="Maluk M."/>
            <person name="Batista M."/>
            <person name="Junghare M."/>
            <person name="Carmona M."/>
            <person name="Faoro H."/>
            <person name="Cruz L.M."/>
            <person name="Battistoni F."/>
            <person name="De Souza E."/>
            <person name="Pedrosa F."/>
            <person name="Chen W.-M."/>
            <person name="Poole P.S."/>
            <person name="Dixon R.A."/>
            <person name="James E.K."/>
        </authorList>
    </citation>
    <scope>NUCLEOTIDE SEQUENCE</scope>
    <source>
        <strain evidence="1">NSC3</strain>
    </source>
</reference>
<evidence type="ECO:0000313" key="1">
    <source>
        <dbReference type="EMBL" id="NMG03679.1"/>
    </source>
</evidence>
<sequence length="186" mass="20528">METNTQDRITLKNLKVADFASEETLCFTATVLFDGKPVATASNDGHGGSTRLLALKGQRDRLSEAEAFAASLPPDVSEHVDPNDNACRFTIDMTLDYLVDGLANTMHADRKLRSAFNRDIGNKVLFIKDGKLLFLKGIKLKAIVDRKAYFAALRSRRAQPIVILAELAPDEAFGLWKQHVLGDKPD</sequence>
<dbReference type="EMBL" id="WTVM01000068">
    <property type="protein sequence ID" value="NMG03679.1"/>
    <property type="molecule type" value="Genomic_DNA"/>
</dbReference>
<dbReference type="AlphaFoldDB" id="A0A972F831"/>